<accession>E1LR82</accession>
<dbReference type="PROSITE" id="PS50943">
    <property type="entry name" value="HTH_CROC1"/>
    <property type="match status" value="1"/>
</dbReference>
<dbReference type="RefSeq" id="WP_000444069.1">
    <property type="nucleotide sequence ID" value="NZ_AEDV01000025.1"/>
</dbReference>
<gene>
    <name evidence="2" type="ORF">SMSK597_0480</name>
</gene>
<evidence type="ECO:0000313" key="3">
    <source>
        <dbReference type="Proteomes" id="UP000003316"/>
    </source>
</evidence>
<comment type="caution">
    <text evidence="2">The sequence shown here is derived from an EMBL/GenBank/DDBJ whole genome shotgun (WGS) entry which is preliminary data.</text>
</comment>
<proteinExistence type="predicted"/>
<dbReference type="CDD" id="cd00093">
    <property type="entry name" value="HTH_XRE"/>
    <property type="match status" value="1"/>
</dbReference>
<dbReference type="GO" id="GO:0003677">
    <property type="term" value="F:DNA binding"/>
    <property type="evidence" value="ECO:0007669"/>
    <property type="project" value="InterPro"/>
</dbReference>
<dbReference type="InterPro" id="IPR010982">
    <property type="entry name" value="Lambda_DNA-bd_dom_sf"/>
</dbReference>
<dbReference type="Gene3D" id="1.25.40.10">
    <property type="entry name" value="Tetratricopeptide repeat domain"/>
    <property type="match status" value="1"/>
</dbReference>
<protein>
    <submittedName>
        <fullName evidence="2">MutR</fullName>
    </submittedName>
</protein>
<dbReference type="InterPro" id="IPR011990">
    <property type="entry name" value="TPR-like_helical_dom_sf"/>
</dbReference>
<evidence type="ECO:0000313" key="2">
    <source>
        <dbReference type="EMBL" id="EFO01008.1"/>
    </source>
</evidence>
<reference evidence="2 3" key="1">
    <citation type="submission" date="2010-09" db="EMBL/GenBank/DDBJ databases">
        <authorList>
            <person name="Daugherty S.C."/>
            <person name="Tallon L.J."/>
            <person name="Jones K.M."/>
            <person name="Liu X."/>
            <person name="Kilian M."/>
            <person name="Tettelin H."/>
        </authorList>
    </citation>
    <scope>NUCLEOTIDE SEQUENCE [LARGE SCALE GENOMIC DNA]</scope>
    <source>
        <strain evidence="2 3">SK597</strain>
    </source>
</reference>
<dbReference type="eggNOG" id="COG1396">
    <property type="taxonomic scope" value="Bacteria"/>
</dbReference>
<dbReference type="InterPro" id="IPR001387">
    <property type="entry name" value="Cro/C1-type_HTH"/>
</dbReference>
<dbReference type="InterPro" id="IPR053163">
    <property type="entry name" value="HTH-type_regulator_Rgg"/>
</dbReference>
<name>E1LR82_STRMT</name>
<dbReference type="SUPFAM" id="SSF47413">
    <property type="entry name" value="lambda repressor-like DNA-binding domains"/>
    <property type="match status" value="1"/>
</dbReference>
<dbReference type="SMART" id="SM00530">
    <property type="entry name" value="HTH_XRE"/>
    <property type="match status" value="1"/>
</dbReference>
<dbReference type="PANTHER" id="PTHR37038">
    <property type="entry name" value="TRANSCRIPTIONAL REGULATOR-RELATED"/>
    <property type="match status" value="1"/>
</dbReference>
<dbReference type="Proteomes" id="UP000003316">
    <property type="component" value="Unassembled WGS sequence"/>
</dbReference>
<feature type="domain" description="HTH cro/C1-type" evidence="1">
    <location>
        <begin position="10"/>
        <end position="63"/>
    </location>
</feature>
<evidence type="ECO:0000259" key="1">
    <source>
        <dbReference type="PROSITE" id="PS50943"/>
    </source>
</evidence>
<organism evidence="2 3">
    <name type="scientific">Streptococcus mitis SK597</name>
    <dbReference type="NCBI Taxonomy" id="585204"/>
    <lineage>
        <taxon>Bacteria</taxon>
        <taxon>Bacillati</taxon>
        <taxon>Bacillota</taxon>
        <taxon>Bacilli</taxon>
        <taxon>Lactobacillales</taxon>
        <taxon>Streptococcaceae</taxon>
        <taxon>Streptococcus</taxon>
        <taxon>Streptococcus mitis group</taxon>
    </lineage>
</organism>
<dbReference type="EMBL" id="AEDV01000025">
    <property type="protein sequence ID" value="EFO01008.1"/>
    <property type="molecule type" value="Genomic_DNA"/>
</dbReference>
<sequence>MESKHYGEIIQKIRQDRNMSLKEAAGDAITPNNLSRFEKGLSTVKVDTFFYLLDKLNVEVSDIDELLKTPEENFHKVNNIFLALDNKDFLKAREILGGKKDWHNPLDYYIMLLLIVKSKTIELYTPNELEAVDNLMNYISRLETFYSYDFYILDILFNIRNLSFEKKFLEYLEKIISNNLENSKSKSPYFSVVHISPLISLIKVYSRCGYYQNAEKLIDKLKLLLTQDHFTRFSLISIFYVNMYEVYNLLRQNNPKSIERAKAVIHYIDAQNDFFPLSFMYNCKNTFIQEVQRLNKTGIPFPMEDVE</sequence>
<dbReference type="AlphaFoldDB" id="E1LR82"/>